<evidence type="ECO:0000256" key="6">
    <source>
        <dbReference type="SAM" id="Phobius"/>
    </source>
</evidence>
<feature type="transmembrane region" description="Helical" evidence="6">
    <location>
        <begin position="84"/>
        <end position="108"/>
    </location>
</feature>
<dbReference type="GeneID" id="78361174"/>
<dbReference type="Proteomes" id="UP000214610">
    <property type="component" value="Unassembled WGS sequence"/>
</dbReference>
<evidence type="ECO:0000313" key="8">
    <source>
        <dbReference type="Proteomes" id="UP000214610"/>
    </source>
</evidence>
<organism evidence="7 8">
    <name type="scientific">Turicimonas muris</name>
    <dbReference type="NCBI Taxonomy" id="1796652"/>
    <lineage>
        <taxon>Bacteria</taxon>
        <taxon>Pseudomonadati</taxon>
        <taxon>Pseudomonadota</taxon>
        <taxon>Betaproteobacteria</taxon>
        <taxon>Burkholderiales</taxon>
        <taxon>Sutterellaceae</taxon>
        <taxon>Turicimonas</taxon>
    </lineage>
</organism>
<protein>
    <recommendedName>
        <fullName evidence="9">Sodium:phosphate symporter</fullName>
    </recommendedName>
</protein>
<sequence length="599" mass="66065">MSLASLHKQFNKTFLAYGKPLFGFFVCVGLLIVLIQNVSLLTLCAGVCLFLFAMMLLQESFKILSGGVLDVFLDKVANTNYKSFLFGFTVSSLVQSSGLATVIAISFLSAGLMALQSGIAMVYGINLSTAGSAWLVGYFGLKTKISLYAMPLIIFGLGFFISKNKKIKGFGLFLLSLGLLFLGISYMKEGFENFKDTFDISQFQMEGLAGLLLYTLIGFGVTVITQSSHATLTLALAALAVGQVSYENAIGVAIGANVGSTIMAVIGSINSNIEGKKITVTHVFFNCFAALMAIVFFKLYLIAVDYLCAWVGIAENDYVLKLAMFTTLFNVIGVIVLYPFISQMENFLNKYVKPSESKDDEVKPMFLSDEVLQFSDSALQSLTLESIRLLESTLGLIAKVISFQPEDVQSQEEIPTVLSQRNQPNDFEFDTAYHKEFKGLYSSIIEFAVRAGYEASTPERNTIFMDIRRANLYMASAVKEASQLQTNINKFGFSNNGYIRAEYAAMRRNLLRLLRNVHSITQATTIEEIDQIQREILDNSEKFDVVSSSSLDTLIRNHCISDSVATSIMNDNAISRNLAKNLYDVIELLFKTNPVALGE</sequence>
<proteinExistence type="predicted"/>
<feature type="transmembrane region" description="Helical" evidence="6">
    <location>
        <begin position="207"/>
        <end position="225"/>
    </location>
</feature>
<evidence type="ECO:0008006" key="9">
    <source>
        <dbReference type="Google" id="ProtNLM"/>
    </source>
</evidence>
<comment type="subcellular location">
    <subcellularLocation>
        <location evidence="1">Cell membrane</location>
        <topology evidence="1">Multi-pass membrane protein</topology>
    </subcellularLocation>
</comment>
<keyword evidence="4 6" id="KW-1133">Transmembrane helix</keyword>
<dbReference type="EMBL" id="NHMP01000009">
    <property type="protein sequence ID" value="OXE45504.1"/>
    <property type="molecule type" value="Genomic_DNA"/>
</dbReference>
<dbReference type="Pfam" id="PF02690">
    <property type="entry name" value="Na_Pi_cotrans"/>
    <property type="match status" value="2"/>
</dbReference>
<evidence type="ECO:0000256" key="2">
    <source>
        <dbReference type="ARBA" id="ARBA00022475"/>
    </source>
</evidence>
<feature type="transmembrane region" description="Helical" evidence="6">
    <location>
        <begin position="283"/>
        <end position="302"/>
    </location>
</feature>
<dbReference type="PANTHER" id="PTHR10010:SF46">
    <property type="entry name" value="SODIUM-DEPENDENT PHOSPHATE TRANSPORT PROTEIN 2B"/>
    <property type="match status" value="1"/>
</dbReference>
<evidence type="ECO:0000256" key="3">
    <source>
        <dbReference type="ARBA" id="ARBA00022692"/>
    </source>
</evidence>
<dbReference type="InterPro" id="IPR003841">
    <property type="entry name" value="Na/Pi_transpt"/>
</dbReference>
<evidence type="ECO:0000256" key="5">
    <source>
        <dbReference type="ARBA" id="ARBA00023136"/>
    </source>
</evidence>
<comment type="caution">
    <text evidence="7">The sequence shown here is derived from an EMBL/GenBank/DDBJ whole genome shotgun (WGS) entry which is preliminary data.</text>
</comment>
<dbReference type="NCBIfam" id="NF037997">
    <property type="entry name" value="Na_Pi_symport"/>
    <property type="match status" value="1"/>
</dbReference>
<feature type="transmembrane region" description="Helical" evidence="6">
    <location>
        <begin position="145"/>
        <end position="162"/>
    </location>
</feature>
<dbReference type="RefSeq" id="WP_084081453.1">
    <property type="nucleotide sequence ID" value="NZ_CAJTBZ010000046.1"/>
</dbReference>
<feature type="transmembrane region" description="Helical" evidence="6">
    <location>
        <begin position="322"/>
        <end position="341"/>
    </location>
</feature>
<evidence type="ECO:0000256" key="4">
    <source>
        <dbReference type="ARBA" id="ARBA00022989"/>
    </source>
</evidence>
<feature type="transmembrane region" description="Helical" evidence="6">
    <location>
        <begin position="169"/>
        <end position="187"/>
    </location>
</feature>
<keyword evidence="2" id="KW-1003">Cell membrane</keyword>
<name>A0A227KDN7_9BURK</name>
<feature type="transmembrane region" description="Helical" evidence="6">
    <location>
        <begin position="21"/>
        <end position="54"/>
    </location>
</feature>
<feature type="transmembrane region" description="Helical" evidence="6">
    <location>
        <begin position="120"/>
        <end position="139"/>
    </location>
</feature>
<evidence type="ECO:0000256" key="1">
    <source>
        <dbReference type="ARBA" id="ARBA00004651"/>
    </source>
</evidence>
<feature type="transmembrane region" description="Helical" evidence="6">
    <location>
        <begin position="252"/>
        <end position="271"/>
    </location>
</feature>
<dbReference type="AlphaFoldDB" id="A0A227KDN7"/>
<feature type="transmembrane region" description="Helical" evidence="6">
    <location>
        <begin position="230"/>
        <end position="246"/>
    </location>
</feature>
<dbReference type="GO" id="GO:0005436">
    <property type="term" value="F:sodium:phosphate symporter activity"/>
    <property type="evidence" value="ECO:0007669"/>
    <property type="project" value="InterPro"/>
</dbReference>
<dbReference type="GO" id="GO:0044341">
    <property type="term" value="P:sodium-dependent phosphate transport"/>
    <property type="evidence" value="ECO:0007669"/>
    <property type="project" value="InterPro"/>
</dbReference>
<accession>A0A227KDN7</accession>
<dbReference type="GO" id="GO:0005886">
    <property type="term" value="C:plasma membrane"/>
    <property type="evidence" value="ECO:0007669"/>
    <property type="project" value="UniProtKB-SubCell"/>
</dbReference>
<keyword evidence="5 6" id="KW-0472">Membrane</keyword>
<evidence type="ECO:0000313" key="7">
    <source>
        <dbReference type="EMBL" id="OXE45504.1"/>
    </source>
</evidence>
<keyword evidence="8" id="KW-1185">Reference proteome</keyword>
<keyword evidence="3 6" id="KW-0812">Transmembrane</keyword>
<reference evidence="8" key="1">
    <citation type="submission" date="2017-05" db="EMBL/GenBank/DDBJ databases">
        <title>Improved OligoMM genomes.</title>
        <authorList>
            <person name="Garzetti D."/>
        </authorList>
    </citation>
    <scope>NUCLEOTIDE SEQUENCE [LARGE SCALE GENOMIC DNA]</scope>
    <source>
        <strain evidence="8">YL45</strain>
    </source>
</reference>
<gene>
    <name evidence="7" type="ORF">ADH67_11280</name>
</gene>
<dbReference type="PANTHER" id="PTHR10010">
    <property type="entry name" value="SOLUTE CARRIER FAMILY 34 SODIUM PHOSPHATE , MEMBER 2-RELATED"/>
    <property type="match status" value="1"/>
</dbReference>